<name>A0A811THB0_9EURY</name>
<protein>
    <submittedName>
        <fullName evidence="1">Uncharacterized protein</fullName>
    </submittedName>
</protein>
<dbReference type="EMBL" id="CAJHIS010000080">
    <property type="protein sequence ID" value="CAD6495174.1"/>
    <property type="molecule type" value="Genomic_DNA"/>
</dbReference>
<dbReference type="AlphaFoldDB" id="A0A811THB0"/>
<sequence>MLFKNVLAILASCPCGSIPANSSTSSLLVELANLLLKSAKGKTTEDA</sequence>
<evidence type="ECO:0000313" key="1">
    <source>
        <dbReference type="EMBL" id="CAD6495174.1"/>
    </source>
</evidence>
<accession>A0A811THB0</accession>
<gene>
    <name evidence="1" type="ORF">EMLJLAPB_01266</name>
</gene>
<dbReference type="Proteomes" id="UP000634805">
    <property type="component" value="Unassembled WGS sequence"/>
</dbReference>
<reference evidence="1" key="1">
    <citation type="submission" date="2020-10" db="EMBL/GenBank/DDBJ databases">
        <authorList>
            <person name="Hahn C.J."/>
            <person name="Laso-Perez R."/>
            <person name="Vulcano F."/>
            <person name="Vaziourakis K.-M."/>
            <person name="Stokke R."/>
            <person name="Steen I.H."/>
            <person name="Teske A."/>
            <person name="Boetius A."/>
            <person name="Liebeke M."/>
            <person name="Amann R."/>
            <person name="Knittel K."/>
        </authorList>
    </citation>
    <scope>NUCLEOTIDE SEQUENCE</scope>
    <source>
        <strain evidence="1">Gfbio:e3339647-f889-4370-9287-4fb5cb688e4c:AG392D22_GoMArc1</strain>
    </source>
</reference>
<comment type="caution">
    <text evidence="1">The sequence shown here is derived from an EMBL/GenBank/DDBJ whole genome shotgun (WGS) entry which is preliminary data.</text>
</comment>
<evidence type="ECO:0000313" key="2">
    <source>
        <dbReference type="Proteomes" id="UP000634805"/>
    </source>
</evidence>
<proteinExistence type="predicted"/>
<organism evidence="1 2">
    <name type="scientific">Candidatus Argoarchaeum ethanivorans</name>
    <dbReference type="NCBI Taxonomy" id="2608793"/>
    <lineage>
        <taxon>Archaea</taxon>
        <taxon>Methanobacteriati</taxon>
        <taxon>Methanobacteriota</taxon>
        <taxon>Stenosarchaea group</taxon>
        <taxon>Methanomicrobia</taxon>
        <taxon>Methanosarcinales</taxon>
        <taxon>Methanosarcinales incertae sedis</taxon>
        <taxon>GOM Arc I cluster</taxon>
        <taxon>Candidatus Argoarchaeum</taxon>
    </lineage>
</organism>